<feature type="domain" description="Post-SET" evidence="8">
    <location>
        <begin position="164"/>
        <end position="180"/>
    </location>
</feature>
<evidence type="ECO:0000259" key="8">
    <source>
        <dbReference type="PROSITE" id="PS50868"/>
    </source>
</evidence>
<dbReference type="PANTHER" id="PTHR22884">
    <property type="entry name" value="SET DOMAIN PROTEINS"/>
    <property type="match status" value="1"/>
</dbReference>
<keyword evidence="2" id="KW-0158">Chromosome</keyword>
<evidence type="ECO:0000313" key="10">
    <source>
        <dbReference type="Proteomes" id="UP000005808"/>
    </source>
</evidence>
<gene>
    <name evidence="9" type="ORF">OR16_31914</name>
</gene>
<accession>H1SDP7</accession>
<dbReference type="Pfam" id="PF00856">
    <property type="entry name" value="SET"/>
    <property type="match status" value="1"/>
</dbReference>
<dbReference type="GO" id="GO:0032259">
    <property type="term" value="P:methylation"/>
    <property type="evidence" value="ECO:0007669"/>
    <property type="project" value="UniProtKB-KW"/>
</dbReference>
<dbReference type="SUPFAM" id="SSF82199">
    <property type="entry name" value="SET domain"/>
    <property type="match status" value="1"/>
</dbReference>
<dbReference type="RefSeq" id="WP_006162248.1">
    <property type="nucleotide sequence ID" value="NZ_AHJE01000094.1"/>
</dbReference>
<feature type="domain" description="SET" evidence="7">
    <location>
        <begin position="39"/>
        <end position="151"/>
    </location>
</feature>
<comment type="subcellular location">
    <subcellularLocation>
        <location evidence="1">Chromosome</location>
    </subcellularLocation>
</comment>
<dbReference type="InterPro" id="IPR046341">
    <property type="entry name" value="SET_dom_sf"/>
</dbReference>
<evidence type="ECO:0000256" key="6">
    <source>
        <dbReference type="SAM" id="MobiDB-lite"/>
    </source>
</evidence>
<dbReference type="PROSITE" id="PS50280">
    <property type="entry name" value="SET"/>
    <property type="match status" value="1"/>
</dbReference>
<sequence length="188" mass="21279">MAEQVKQEALKQDGTDENEAGNVKTPKPPKEGKRKTASDRVEVRRSGVHGKGVYANAPIGEGERIIEYKGEHISWKEALKRHPHDPADPNHTFYFSLEDGDVIDAKFGGNRARWINHACEPNCEAREKKGRVFIHALRDIASGEELFYDYGLVIDARYTKKLKKEFECRCGSPKCRGTMLAPKEKKAR</sequence>
<reference evidence="9 10" key="1">
    <citation type="journal article" date="2012" name="J. Bacteriol.">
        <title>De Novo Genome Project of Cupriavidus basilensis OR16.</title>
        <authorList>
            <person name="Cserhati M."/>
            <person name="Kriszt B."/>
            <person name="Szoboszlay S."/>
            <person name="Toth A."/>
            <person name="Szabo I."/>
            <person name="Tancsics A."/>
            <person name="Nagy I."/>
            <person name="Horvath B."/>
            <person name="Nagy I."/>
            <person name="Kukolya J."/>
        </authorList>
    </citation>
    <scope>NUCLEOTIDE SEQUENCE [LARGE SCALE GENOMIC DNA]</scope>
    <source>
        <strain evidence="9 10">OR16</strain>
    </source>
</reference>
<organism evidence="9 10">
    <name type="scientific">Cupriavidus basilensis OR16</name>
    <dbReference type="NCBI Taxonomy" id="1127483"/>
    <lineage>
        <taxon>Bacteria</taxon>
        <taxon>Pseudomonadati</taxon>
        <taxon>Pseudomonadota</taxon>
        <taxon>Betaproteobacteria</taxon>
        <taxon>Burkholderiales</taxon>
        <taxon>Burkholderiaceae</taxon>
        <taxon>Cupriavidus</taxon>
    </lineage>
</organism>
<evidence type="ECO:0000313" key="9">
    <source>
        <dbReference type="EMBL" id="EHP39324.1"/>
    </source>
</evidence>
<evidence type="ECO:0000256" key="5">
    <source>
        <dbReference type="ARBA" id="ARBA00022691"/>
    </source>
</evidence>
<dbReference type="InterPro" id="IPR001214">
    <property type="entry name" value="SET_dom"/>
</dbReference>
<dbReference type="InterPro" id="IPR050777">
    <property type="entry name" value="SET2_Histone-Lys_MeTrsfase"/>
</dbReference>
<evidence type="ECO:0000256" key="2">
    <source>
        <dbReference type="ARBA" id="ARBA00022454"/>
    </source>
</evidence>
<evidence type="ECO:0000259" key="7">
    <source>
        <dbReference type="PROSITE" id="PS50280"/>
    </source>
</evidence>
<keyword evidence="5" id="KW-0949">S-adenosyl-L-methionine</keyword>
<protein>
    <submittedName>
        <fullName evidence="9">Methyltransferase</fullName>
    </submittedName>
</protein>
<evidence type="ECO:0000256" key="1">
    <source>
        <dbReference type="ARBA" id="ARBA00004286"/>
    </source>
</evidence>
<dbReference type="Proteomes" id="UP000005808">
    <property type="component" value="Unassembled WGS sequence"/>
</dbReference>
<name>H1SDP7_9BURK</name>
<keyword evidence="4 9" id="KW-0808">Transferase</keyword>
<dbReference type="Gene3D" id="2.170.270.10">
    <property type="entry name" value="SET domain"/>
    <property type="match status" value="1"/>
</dbReference>
<dbReference type="SMART" id="SM00317">
    <property type="entry name" value="SET"/>
    <property type="match status" value="1"/>
</dbReference>
<dbReference type="GO" id="GO:0008168">
    <property type="term" value="F:methyltransferase activity"/>
    <property type="evidence" value="ECO:0007669"/>
    <property type="project" value="UniProtKB-KW"/>
</dbReference>
<dbReference type="GO" id="GO:0005694">
    <property type="term" value="C:chromosome"/>
    <property type="evidence" value="ECO:0007669"/>
    <property type="project" value="UniProtKB-SubCell"/>
</dbReference>
<feature type="compositionally biased region" description="Basic and acidic residues" evidence="6">
    <location>
        <begin position="28"/>
        <end position="45"/>
    </location>
</feature>
<evidence type="ECO:0000256" key="3">
    <source>
        <dbReference type="ARBA" id="ARBA00022603"/>
    </source>
</evidence>
<dbReference type="SMART" id="SM00508">
    <property type="entry name" value="PostSET"/>
    <property type="match status" value="1"/>
</dbReference>
<comment type="caution">
    <text evidence="9">The sequence shown here is derived from an EMBL/GenBank/DDBJ whole genome shotgun (WGS) entry which is preliminary data.</text>
</comment>
<dbReference type="AlphaFoldDB" id="H1SDP7"/>
<dbReference type="PATRIC" id="fig|1127483.3.peg.6365"/>
<feature type="region of interest" description="Disordered" evidence="6">
    <location>
        <begin position="1"/>
        <end position="49"/>
    </location>
</feature>
<dbReference type="PROSITE" id="PS50868">
    <property type="entry name" value="POST_SET"/>
    <property type="match status" value="1"/>
</dbReference>
<proteinExistence type="predicted"/>
<dbReference type="EMBL" id="AHJE01000094">
    <property type="protein sequence ID" value="EHP39324.1"/>
    <property type="molecule type" value="Genomic_DNA"/>
</dbReference>
<keyword evidence="3 9" id="KW-0489">Methyltransferase</keyword>
<evidence type="ECO:0000256" key="4">
    <source>
        <dbReference type="ARBA" id="ARBA00022679"/>
    </source>
</evidence>
<dbReference type="InterPro" id="IPR003616">
    <property type="entry name" value="Post-SET_dom"/>
</dbReference>
<feature type="compositionally biased region" description="Basic and acidic residues" evidence="6">
    <location>
        <begin position="1"/>
        <end position="14"/>
    </location>
</feature>